<feature type="domain" description="Pectinesterase inhibitor" evidence="9">
    <location>
        <begin position="30"/>
        <end position="190"/>
    </location>
</feature>
<dbReference type="PANTHER" id="PTHR31707">
    <property type="entry name" value="PECTINESTERASE"/>
    <property type="match status" value="1"/>
</dbReference>
<dbReference type="Pfam" id="PF04043">
    <property type="entry name" value="PMEI"/>
    <property type="match status" value="1"/>
</dbReference>
<evidence type="ECO:0000313" key="11">
    <source>
        <dbReference type="Proteomes" id="UP000290289"/>
    </source>
</evidence>
<dbReference type="GO" id="GO:0004857">
    <property type="term" value="F:enzyme inhibitor activity"/>
    <property type="evidence" value="ECO:0007669"/>
    <property type="project" value="InterPro"/>
</dbReference>
<reference evidence="10 11" key="1">
    <citation type="submission" date="2018-10" db="EMBL/GenBank/DDBJ databases">
        <title>A high-quality apple genome assembly.</title>
        <authorList>
            <person name="Hu J."/>
        </authorList>
    </citation>
    <scope>NUCLEOTIDE SEQUENCE [LARGE SCALE GENOMIC DNA]</scope>
    <source>
        <strain evidence="11">cv. HFTH1</strain>
        <tissue evidence="10">Young leaf</tissue>
    </source>
</reference>
<comment type="similarity">
    <text evidence="4">In the C-terminal section; belongs to the pectinesterase family.</text>
</comment>
<dbReference type="Gene3D" id="1.20.140.40">
    <property type="entry name" value="Invertase/pectin methylesterase inhibitor family protein"/>
    <property type="match status" value="1"/>
</dbReference>
<comment type="caution">
    <text evidence="10">The sequence shown here is derived from an EMBL/GenBank/DDBJ whole genome shotgun (WGS) entry which is preliminary data.</text>
</comment>
<comment type="pathway">
    <text evidence="2">Glycan metabolism; pectin degradation; 2-dehydro-3-deoxy-D-gluconate from pectin: step 1/5.</text>
</comment>
<sequence>MPRLRSSPFFHLLSLSLFSLLLLTSGAAASSSSSSSSACKSTLYPKLCRSMLSTIRSSPSDPYSYGKFSIKQCLKQARKTSTTINHFLGKTKHKSYFISDSESNALEDCQHFSELNVEHLEAISTELKSAETLNEELVDKVQTLLSGIVTNQQTCYDGLVVSKSSVLGNTTALAVAFSNVTQLYSVSLGLVTHSLARNLKKHKKGSEGSGTKNVHKFRVSLETFIKALRKSSGKNSTTSERGERILEEMESSGILVNDTVIVGPYGTDNFTSIGDAITSAPEKLKPEDGYFVIYVRGGCYHEYIVIAKHKTNIMLLGDGINSTVITGNHSFVDDWTTFNSSTFALNFTVSNFTLGDTWLPDTDIPFYGGLLN</sequence>
<name>A0A498KCK6_MALDO</name>
<dbReference type="Pfam" id="PF01095">
    <property type="entry name" value="Pectinesterase"/>
    <property type="match status" value="1"/>
</dbReference>
<feature type="chain" id="PRO_5019811555" description="Pectinesterase inhibitor domain-containing protein" evidence="8">
    <location>
        <begin position="30"/>
        <end position="372"/>
    </location>
</feature>
<comment type="subcellular location">
    <subcellularLocation>
        <location evidence="1">Secreted</location>
        <location evidence="1">Cell wall</location>
    </subcellularLocation>
</comment>
<evidence type="ECO:0000256" key="8">
    <source>
        <dbReference type="SAM" id="SignalP"/>
    </source>
</evidence>
<organism evidence="10 11">
    <name type="scientific">Malus domestica</name>
    <name type="common">Apple</name>
    <name type="synonym">Pyrus malus</name>
    <dbReference type="NCBI Taxonomy" id="3750"/>
    <lineage>
        <taxon>Eukaryota</taxon>
        <taxon>Viridiplantae</taxon>
        <taxon>Streptophyta</taxon>
        <taxon>Embryophyta</taxon>
        <taxon>Tracheophyta</taxon>
        <taxon>Spermatophyta</taxon>
        <taxon>Magnoliopsida</taxon>
        <taxon>eudicotyledons</taxon>
        <taxon>Gunneridae</taxon>
        <taxon>Pentapetalae</taxon>
        <taxon>rosids</taxon>
        <taxon>fabids</taxon>
        <taxon>Rosales</taxon>
        <taxon>Rosaceae</taxon>
        <taxon>Amygdaloideae</taxon>
        <taxon>Maleae</taxon>
        <taxon>Malus</taxon>
    </lineage>
</organism>
<dbReference type="InterPro" id="IPR000070">
    <property type="entry name" value="Pectinesterase_cat"/>
</dbReference>
<evidence type="ECO:0000256" key="6">
    <source>
        <dbReference type="ARBA" id="ARBA00022801"/>
    </source>
</evidence>
<dbReference type="InterPro" id="IPR035513">
    <property type="entry name" value="Invertase/methylesterase_inhib"/>
</dbReference>
<evidence type="ECO:0000256" key="7">
    <source>
        <dbReference type="ARBA" id="ARBA00023085"/>
    </source>
</evidence>
<dbReference type="Proteomes" id="UP000290289">
    <property type="component" value="Chromosome 2"/>
</dbReference>
<keyword evidence="5" id="KW-0964">Secreted</keyword>
<comment type="similarity">
    <text evidence="3">In the N-terminal section; belongs to the PMEI family.</text>
</comment>
<dbReference type="STRING" id="3750.A0A498KCK6"/>
<dbReference type="GO" id="GO:0042545">
    <property type="term" value="P:cell wall modification"/>
    <property type="evidence" value="ECO:0007669"/>
    <property type="project" value="InterPro"/>
</dbReference>
<dbReference type="SUPFAM" id="SSF51126">
    <property type="entry name" value="Pectin lyase-like"/>
    <property type="match status" value="1"/>
</dbReference>
<protein>
    <recommendedName>
        <fullName evidence="9">Pectinesterase inhibitor domain-containing protein</fullName>
    </recommendedName>
</protein>
<keyword evidence="8" id="KW-0732">Signal</keyword>
<keyword evidence="6" id="KW-0378">Hydrolase</keyword>
<dbReference type="AlphaFoldDB" id="A0A498KCK6"/>
<feature type="signal peptide" evidence="8">
    <location>
        <begin position="1"/>
        <end position="29"/>
    </location>
</feature>
<dbReference type="SMART" id="SM00856">
    <property type="entry name" value="PMEI"/>
    <property type="match status" value="1"/>
</dbReference>
<dbReference type="InterPro" id="IPR011050">
    <property type="entry name" value="Pectin_lyase_fold/virulence"/>
</dbReference>
<dbReference type="SUPFAM" id="SSF101148">
    <property type="entry name" value="Plant invertase/pectin methylesterase inhibitor"/>
    <property type="match status" value="1"/>
</dbReference>
<dbReference type="NCBIfam" id="TIGR01614">
    <property type="entry name" value="PME_inhib"/>
    <property type="match status" value="1"/>
</dbReference>
<proteinExistence type="inferred from homology"/>
<evidence type="ECO:0000256" key="5">
    <source>
        <dbReference type="ARBA" id="ARBA00022512"/>
    </source>
</evidence>
<dbReference type="Gene3D" id="2.160.20.10">
    <property type="entry name" value="Single-stranded right-handed beta-helix, Pectin lyase-like"/>
    <property type="match status" value="1"/>
</dbReference>
<dbReference type="InterPro" id="IPR006501">
    <property type="entry name" value="Pectinesterase_inhib_dom"/>
</dbReference>
<dbReference type="EMBL" id="RDQH01000328">
    <property type="protein sequence ID" value="RXI05087.1"/>
    <property type="molecule type" value="Genomic_DNA"/>
</dbReference>
<dbReference type="UniPathway" id="UPA00545">
    <property type="reaction ID" value="UER00823"/>
</dbReference>
<dbReference type="InterPro" id="IPR012334">
    <property type="entry name" value="Pectin_lyas_fold"/>
</dbReference>
<evidence type="ECO:0000256" key="2">
    <source>
        <dbReference type="ARBA" id="ARBA00005184"/>
    </source>
</evidence>
<accession>A0A498KCK6</accession>
<dbReference type="CDD" id="cd15798">
    <property type="entry name" value="PMEI-like_3"/>
    <property type="match status" value="1"/>
</dbReference>
<keyword evidence="11" id="KW-1185">Reference proteome</keyword>
<keyword evidence="5" id="KW-0134">Cell wall</keyword>
<keyword evidence="7" id="KW-0063">Aspartyl esterase</keyword>
<dbReference type="GO" id="GO:0030599">
    <property type="term" value="F:pectinesterase activity"/>
    <property type="evidence" value="ECO:0007669"/>
    <property type="project" value="InterPro"/>
</dbReference>
<evidence type="ECO:0000313" key="10">
    <source>
        <dbReference type="EMBL" id="RXI05087.1"/>
    </source>
</evidence>
<dbReference type="GO" id="GO:0045490">
    <property type="term" value="P:pectin catabolic process"/>
    <property type="evidence" value="ECO:0007669"/>
    <property type="project" value="UniProtKB-UniPathway"/>
</dbReference>
<evidence type="ECO:0000256" key="3">
    <source>
        <dbReference type="ARBA" id="ARBA00006027"/>
    </source>
</evidence>
<evidence type="ECO:0000256" key="4">
    <source>
        <dbReference type="ARBA" id="ARBA00007786"/>
    </source>
</evidence>
<evidence type="ECO:0000256" key="1">
    <source>
        <dbReference type="ARBA" id="ARBA00004191"/>
    </source>
</evidence>
<evidence type="ECO:0000259" key="9">
    <source>
        <dbReference type="SMART" id="SM00856"/>
    </source>
</evidence>
<gene>
    <name evidence="10" type="ORF">DVH24_006344</name>
</gene>